<proteinExistence type="predicted"/>
<dbReference type="Gene3D" id="2.60.120.260">
    <property type="entry name" value="Galactose-binding domain-like"/>
    <property type="match status" value="1"/>
</dbReference>
<dbReference type="PROSITE" id="PS51469">
    <property type="entry name" value="SUN"/>
    <property type="match status" value="1"/>
</dbReference>
<organism evidence="8 9">
    <name type="scientific">[Myrmecia] bisecta</name>
    <dbReference type="NCBI Taxonomy" id="41462"/>
    <lineage>
        <taxon>Eukaryota</taxon>
        <taxon>Viridiplantae</taxon>
        <taxon>Chlorophyta</taxon>
        <taxon>core chlorophytes</taxon>
        <taxon>Trebouxiophyceae</taxon>
        <taxon>Trebouxiales</taxon>
        <taxon>Trebouxiaceae</taxon>
        <taxon>Myrmecia</taxon>
    </lineage>
</organism>
<feature type="coiled-coil region" evidence="5">
    <location>
        <begin position="123"/>
        <end position="171"/>
    </location>
</feature>
<feature type="compositionally biased region" description="Polar residues" evidence="6">
    <location>
        <begin position="37"/>
        <end position="52"/>
    </location>
</feature>
<feature type="compositionally biased region" description="Basic and acidic residues" evidence="6">
    <location>
        <begin position="14"/>
        <end position="36"/>
    </location>
</feature>
<evidence type="ECO:0000256" key="6">
    <source>
        <dbReference type="SAM" id="MobiDB-lite"/>
    </source>
</evidence>
<evidence type="ECO:0000256" key="5">
    <source>
        <dbReference type="SAM" id="Coils"/>
    </source>
</evidence>
<name>A0AAW1R7P0_9CHLO</name>
<keyword evidence="9" id="KW-1185">Reference proteome</keyword>
<evidence type="ECO:0000256" key="2">
    <source>
        <dbReference type="ARBA" id="ARBA00022692"/>
    </source>
</evidence>
<evidence type="ECO:0000256" key="4">
    <source>
        <dbReference type="ARBA" id="ARBA00023136"/>
    </source>
</evidence>
<dbReference type="SUPFAM" id="SSF57997">
    <property type="entry name" value="Tropomyosin"/>
    <property type="match status" value="1"/>
</dbReference>
<evidence type="ECO:0000313" key="8">
    <source>
        <dbReference type="EMBL" id="KAK9829803.1"/>
    </source>
</evidence>
<feature type="domain" description="SUN" evidence="7">
    <location>
        <begin position="250"/>
        <end position="427"/>
    </location>
</feature>
<gene>
    <name evidence="8" type="ORF">WJX72_007987</name>
</gene>
<keyword evidence="2" id="KW-0812">Transmembrane</keyword>
<accession>A0AAW1R7P0</accession>
<keyword evidence="5" id="KW-0175">Coiled coil</keyword>
<protein>
    <recommendedName>
        <fullName evidence="7">SUN domain-containing protein</fullName>
    </recommendedName>
</protein>
<evidence type="ECO:0000256" key="1">
    <source>
        <dbReference type="ARBA" id="ARBA00004370"/>
    </source>
</evidence>
<dbReference type="GO" id="GO:0016020">
    <property type="term" value="C:membrane"/>
    <property type="evidence" value="ECO:0007669"/>
    <property type="project" value="UniProtKB-SubCell"/>
</dbReference>
<evidence type="ECO:0000313" key="9">
    <source>
        <dbReference type="Proteomes" id="UP001489004"/>
    </source>
</evidence>
<dbReference type="PANTHER" id="PTHR12911:SF8">
    <property type="entry name" value="KLAROID PROTEIN-RELATED"/>
    <property type="match status" value="1"/>
</dbReference>
<dbReference type="InterPro" id="IPR012919">
    <property type="entry name" value="SUN_dom"/>
</dbReference>
<comment type="caution">
    <text evidence="8">The sequence shown here is derived from an EMBL/GenBank/DDBJ whole genome shotgun (WGS) entry which is preliminary data.</text>
</comment>
<sequence>MPPKGTSPSRRTRAHPDVVKEEQRAGPDSPRSHHGSEVNQSAPQPSVSQRITQAAEAGKEQLQDSLAGLWDHAREWAAQEGAGQKLGAVLGLLALVVLTSLLTSALMRPRAPSEELAAVSRQYQELRASLSQTQHGYKSAEERLRDALAKLDEMEAQYAGMHSRIARQESDVEVLDSTVKEIMKATIQKASAPGSPPAQPPAASNGNELQSILHESPFEQRVKAIVHEALEALEIDHVGLPDYALHSAGGKVVGHSPVSRSGLLNLSPLQVAYYRLRSMIPGLPSPLHPRANELILSPGRLPGQCLALNGSEGQVDVQLRTDMAPIAVTLEYAPKALAFDTSSAPRAFRVMGYRGREYVKERLSGKHPTAWLLAEGLQYDVDGPAVQMFAVHPPPQTVDRVRVQVDSNWGNADHTCLYRVRVHGQAAAPQASKGSQGADSNA</sequence>
<dbReference type="Proteomes" id="UP001489004">
    <property type="component" value="Unassembled WGS sequence"/>
</dbReference>
<reference evidence="8 9" key="1">
    <citation type="journal article" date="2024" name="Nat. Commun.">
        <title>Phylogenomics reveals the evolutionary origins of lichenization in chlorophyte algae.</title>
        <authorList>
            <person name="Puginier C."/>
            <person name="Libourel C."/>
            <person name="Otte J."/>
            <person name="Skaloud P."/>
            <person name="Haon M."/>
            <person name="Grisel S."/>
            <person name="Petersen M."/>
            <person name="Berrin J.G."/>
            <person name="Delaux P.M."/>
            <person name="Dal Grande F."/>
            <person name="Keller J."/>
        </authorList>
    </citation>
    <scope>NUCLEOTIDE SEQUENCE [LARGE SCALE GENOMIC DNA]</scope>
    <source>
        <strain evidence="8 9">SAG 2043</strain>
    </source>
</reference>
<feature type="region of interest" description="Disordered" evidence="6">
    <location>
        <begin position="1"/>
        <end position="57"/>
    </location>
</feature>
<dbReference type="PANTHER" id="PTHR12911">
    <property type="entry name" value="SAD1/UNC-84-LIKE PROTEIN-RELATED"/>
    <property type="match status" value="1"/>
</dbReference>
<keyword evidence="4" id="KW-0472">Membrane</keyword>
<dbReference type="GO" id="GO:0043495">
    <property type="term" value="F:protein-membrane adaptor activity"/>
    <property type="evidence" value="ECO:0007669"/>
    <property type="project" value="TreeGrafter"/>
</dbReference>
<dbReference type="AlphaFoldDB" id="A0AAW1R7P0"/>
<dbReference type="GO" id="GO:0005635">
    <property type="term" value="C:nuclear envelope"/>
    <property type="evidence" value="ECO:0007669"/>
    <property type="project" value="TreeGrafter"/>
</dbReference>
<dbReference type="InterPro" id="IPR045119">
    <property type="entry name" value="SUN1-5"/>
</dbReference>
<comment type="subcellular location">
    <subcellularLocation>
        <location evidence="1">Membrane</location>
    </subcellularLocation>
</comment>
<evidence type="ECO:0000259" key="7">
    <source>
        <dbReference type="PROSITE" id="PS51469"/>
    </source>
</evidence>
<evidence type="ECO:0000256" key="3">
    <source>
        <dbReference type="ARBA" id="ARBA00022989"/>
    </source>
</evidence>
<dbReference type="Pfam" id="PF07738">
    <property type="entry name" value="Sad1_UNC"/>
    <property type="match status" value="1"/>
</dbReference>
<dbReference type="EMBL" id="JALJOR010000001">
    <property type="protein sequence ID" value="KAK9829803.1"/>
    <property type="molecule type" value="Genomic_DNA"/>
</dbReference>
<keyword evidence="3" id="KW-1133">Transmembrane helix</keyword>